<evidence type="ECO:0000313" key="3">
    <source>
        <dbReference type="Proteomes" id="UP000215433"/>
    </source>
</evidence>
<gene>
    <name evidence="2" type="ORF">Tam10B_1309</name>
</gene>
<protein>
    <submittedName>
        <fullName evidence="2">Uncharacterized protein</fullName>
    </submittedName>
</protein>
<evidence type="ECO:0000256" key="1">
    <source>
        <dbReference type="SAM" id="MobiDB-lite"/>
    </source>
</evidence>
<organism evidence="2 3">
    <name type="scientific">Bifidobacterium vansinderenii</name>
    <dbReference type="NCBI Taxonomy" id="1984871"/>
    <lineage>
        <taxon>Bacteria</taxon>
        <taxon>Bacillati</taxon>
        <taxon>Actinomycetota</taxon>
        <taxon>Actinomycetes</taxon>
        <taxon>Bifidobacteriales</taxon>
        <taxon>Bifidobacteriaceae</taxon>
        <taxon>Bifidobacterium</taxon>
    </lineage>
</organism>
<proteinExistence type="predicted"/>
<reference evidence="2 3" key="1">
    <citation type="submission" date="2017-05" db="EMBL/GenBank/DDBJ databases">
        <title>Bifidobacterium vansinderenii sp. nov.</title>
        <authorList>
            <person name="Lugli G.A."/>
            <person name="Duranti S."/>
            <person name="Mangifesta M."/>
        </authorList>
    </citation>
    <scope>NUCLEOTIDE SEQUENCE [LARGE SCALE GENOMIC DNA]</scope>
    <source>
        <strain evidence="2 3">Tam10B</strain>
    </source>
</reference>
<sequence length="375" mass="42420">MVGIDSAAGSRWHLRFSDDENAVARFLLVPEPCHAGDDCPFGDDRWHFGSEEETERWVSEHASRVPDEDDPPFYGDDVDAMPISLLPQLSEDPLFPELTDEERRYALACNKRDGTLHAYSFGEVVGHMLRKRCSLMLHLLDADLELPSALDDSDAPAFVMDVYAKAGRDLTRDGSLSVRLMRERRAYYSGCYSMDGDVYDAVELLMCNCMSGEGENHVIPQVLLRFIAESSSRPEWPLRPIGLEELRGMSREVIRNKKYAKPARDDDEATYRAFVENAMNSTQRFITPGGEGLVERTVNAMAKADADWFLTYQTVNGINHDYLFYRRREGAYRYKGIPIEPFRDLVPLATEPNPAPALSQTTTGVKRTVPLHGQR</sequence>
<feature type="region of interest" description="Disordered" evidence="1">
    <location>
        <begin position="353"/>
        <end position="375"/>
    </location>
</feature>
<comment type="caution">
    <text evidence="2">The sequence shown here is derived from an EMBL/GenBank/DDBJ whole genome shotgun (WGS) entry which is preliminary data.</text>
</comment>
<accession>A0A229VXT1</accession>
<dbReference type="EMBL" id="NEWD01000016">
    <property type="protein sequence ID" value="OXN00439.1"/>
    <property type="molecule type" value="Genomic_DNA"/>
</dbReference>
<keyword evidence="3" id="KW-1185">Reference proteome</keyword>
<name>A0A229VXT1_9BIFI</name>
<dbReference type="Proteomes" id="UP000215433">
    <property type="component" value="Unassembled WGS sequence"/>
</dbReference>
<evidence type="ECO:0000313" key="2">
    <source>
        <dbReference type="EMBL" id="OXN00439.1"/>
    </source>
</evidence>
<dbReference type="RefSeq" id="WP_093960466.1">
    <property type="nucleotide sequence ID" value="NZ_NEWD01000016.1"/>
</dbReference>
<dbReference type="AlphaFoldDB" id="A0A229VXT1"/>